<dbReference type="InterPro" id="IPR014710">
    <property type="entry name" value="RmlC-like_jellyroll"/>
</dbReference>
<dbReference type="Pfam" id="PF13560">
    <property type="entry name" value="HTH_31"/>
    <property type="match status" value="1"/>
</dbReference>
<evidence type="ECO:0000256" key="1">
    <source>
        <dbReference type="ARBA" id="ARBA00023125"/>
    </source>
</evidence>
<dbReference type="InterPro" id="IPR036259">
    <property type="entry name" value="MFS_trans_sf"/>
</dbReference>
<evidence type="ECO:0000259" key="4">
    <source>
        <dbReference type="PROSITE" id="PS50943"/>
    </source>
</evidence>
<evidence type="ECO:0000313" key="5">
    <source>
        <dbReference type="EMBL" id="GAA3526164.1"/>
    </source>
</evidence>
<feature type="region of interest" description="Disordered" evidence="2">
    <location>
        <begin position="264"/>
        <end position="292"/>
    </location>
</feature>
<dbReference type="Pfam" id="PF07883">
    <property type="entry name" value="Cupin_2"/>
    <property type="match status" value="1"/>
</dbReference>
<dbReference type="Gene3D" id="1.10.260.40">
    <property type="entry name" value="lambda repressor-like DNA-binding domains"/>
    <property type="match status" value="1"/>
</dbReference>
<dbReference type="Gene3D" id="2.60.120.10">
    <property type="entry name" value="Jelly Rolls"/>
    <property type="match status" value="1"/>
</dbReference>
<dbReference type="SUPFAM" id="SSF51182">
    <property type="entry name" value="RmlC-like cupins"/>
    <property type="match status" value="1"/>
</dbReference>
<dbReference type="InterPro" id="IPR001387">
    <property type="entry name" value="Cro/C1-type_HTH"/>
</dbReference>
<gene>
    <name evidence="5" type="ORF">GCM10022222_06380</name>
</gene>
<dbReference type="InterPro" id="IPR010982">
    <property type="entry name" value="Lambda_DNA-bd_dom_sf"/>
</dbReference>
<dbReference type="SUPFAM" id="SSF103473">
    <property type="entry name" value="MFS general substrate transporter"/>
    <property type="match status" value="1"/>
</dbReference>
<feature type="transmembrane region" description="Helical" evidence="3">
    <location>
        <begin position="29"/>
        <end position="47"/>
    </location>
</feature>
<dbReference type="SMART" id="SM00530">
    <property type="entry name" value="HTH_XRE"/>
    <property type="match status" value="1"/>
</dbReference>
<evidence type="ECO:0000256" key="2">
    <source>
        <dbReference type="SAM" id="MobiDB-lite"/>
    </source>
</evidence>
<keyword evidence="3" id="KW-1133">Transmembrane helix</keyword>
<feature type="transmembrane region" description="Helical" evidence="3">
    <location>
        <begin position="98"/>
        <end position="117"/>
    </location>
</feature>
<evidence type="ECO:0000313" key="6">
    <source>
        <dbReference type="Proteomes" id="UP001500689"/>
    </source>
</evidence>
<dbReference type="Pfam" id="PF07690">
    <property type="entry name" value="MFS_1"/>
    <property type="match status" value="1"/>
</dbReference>
<dbReference type="Gene3D" id="1.20.1720.10">
    <property type="entry name" value="Multidrug resistance protein D"/>
    <property type="match status" value="1"/>
</dbReference>
<organism evidence="5 6">
    <name type="scientific">Amycolatopsis ultiminotia</name>
    <dbReference type="NCBI Taxonomy" id="543629"/>
    <lineage>
        <taxon>Bacteria</taxon>
        <taxon>Bacillati</taxon>
        <taxon>Actinomycetota</taxon>
        <taxon>Actinomycetes</taxon>
        <taxon>Pseudonocardiales</taxon>
        <taxon>Pseudonocardiaceae</taxon>
        <taxon>Amycolatopsis</taxon>
    </lineage>
</organism>
<keyword evidence="3" id="KW-0812">Transmembrane</keyword>
<keyword evidence="3" id="KW-0472">Membrane</keyword>
<sequence>MTENHPAARPAPPAPAGAQAREPLHGKRAFALVFVLTLTVVATQLNATMISPVLPAIAAEFHVGIDQAAQVSSLLHLIGSVSGAVFSRWSDFFGRRKTLVFVTAVTATGSVLCLPAPALPVLLVGRALNGFGGAAFAISYVLLNRSLTHHTFGITLGVLTAAPRASRRGSAGLRGFRRRRTQGPHSPDPVVRTAGGATTFTVIVFAQNMAVGYGMTASTAALMYALPPALTGTAAAAASGLRMETPPASHDSPHHRGFADHDAAAAEPLGRVRGGRGSGRRLRGSLPDHRERPCRGAITIEGTRIALQIEQSRARRRIRSVTRGGGTGDSARPAGRGRHEQRNKTSFYDILFTDGAGVIRFRTAHPPGSCPTCGPGGSTTAIPTRPGDRAAGAGTAERADVTQPEPSDVSDVDEEIAAALRGRRASSGLSLTQLAELSGVSAAHLSRIEKAQRAPSVRILLALARAYRVPIGTLIDEAEIGTVLVSRAGDRASHPGSRRRVTVLSRSTPDARLQATELTFPAHERSPGVVSHDGDEWIYVTRGALTITIEGTQHELGEGDSVHFSAVHPHEMANPHHTEASIVLVSTTEIAWHR</sequence>
<dbReference type="InterPro" id="IPR011051">
    <property type="entry name" value="RmlC_Cupin_sf"/>
</dbReference>
<feature type="region of interest" description="Disordered" evidence="2">
    <location>
        <begin position="370"/>
        <end position="411"/>
    </location>
</feature>
<keyword evidence="6" id="KW-1185">Reference proteome</keyword>
<reference evidence="6" key="1">
    <citation type="journal article" date="2019" name="Int. J. Syst. Evol. Microbiol.">
        <title>The Global Catalogue of Microorganisms (GCM) 10K type strain sequencing project: providing services to taxonomists for standard genome sequencing and annotation.</title>
        <authorList>
            <consortium name="The Broad Institute Genomics Platform"/>
            <consortium name="The Broad Institute Genome Sequencing Center for Infectious Disease"/>
            <person name="Wu L."/>
            <person name="Ma J."/>
        </authorList>
    </citation>
    <scope>NUCLEOTIDE SEQUENCE [LARGE SCALE GENOMIC DNA]</scope>
    <source>
        <strain evidence="6">JCM 16898</strain>
    </source>
</reference>
<evidence type="ECO:0000256" key="3">
    <source>
        <dbReference type="SAM" id="Phobius"/>
    </source>
</evidence>
<dbReference type="InterPro" id="IPR013096">
    <property type="entry name" value="Cupin_2"/>
</dbReference>
<feature type="domain" description="HTH cro/C1-type" evidence="4">
    <location>
        <begin position="420"/>
        <end position="474"/>
    </location>
</feature>
<feature type="region of interest" description="Disordered" evidence="2">
    <location>
        <begin position="1"/>
        <end position="20"/>
    </location>
</feature>
<dbReference type="PROSITE" id="PS50943">
    <property type="entry name" value="HTH_CROC1"/>
    <property type="match status" value="1"/>
</dbReference>
<dbReference type="InterPro" id="IPR011701">
    <property type="entry name" value="MFS"/>
</dbReference>
<feature type="transmembrane region" description="Helical" evidence="3">
    <location>
        <begin position="123"/>
        <end position="143"/>
    </location>
</feature>
<feature type="transmembrane region" description="Helical" evidence="3">
    <location>
        <begin position="67"/>
        <end position="86"/>
    </location>
</feature>
<name>A0ABP6V3M9_9PSEU</name>
<feature type="region of interest" description="Disordered" evidence="2">
    <location>
        <begin position="321"/>
        <end position="343"/>
    </location>
</feature>
<dbReference type="SUPFAM" id="SSF47413">
    <property type="entry name" value="lambda repressor-like DNA-binding domains"/>
    <property type="match status" value="1"/>
</dbReference>
<dbReference type="CDD" id="cd00093">
    <property type="entry name" value="HTH_XRE"/>
    <property type="match status" value="1"/>
</dbReference>
<protein>
    <recommendedName>
        <fullName evidence="4">HTH cro/C1-type domain-containing protein</fullName>
    </recommendedName>
</protein>
<keyword evidence="1" id="KW-0238">DNA-binding</keyword>
<accession>A0ABP6V3M9</accession>
<comment type="caution">
    <text evidence="5">The sequence shown here is derived from an EMBL/GenBank/DDBJ whole genome shotgun (WGS) entry which is preliminary data.</text>
</comment>
<dbReference type="InterPro" id="IPR050807">
    <property type="entry name" value="TransReg_Diox_bact_type"/>
</dbReference>
<proteinExistence type="predicted"/>
<dbReference type="PANTHER" id="PTHR46797:SF1">
    <property type="entry name" value="METHYLPHOSPHONATE SYNTHASE"/>
    <property type="match status" value="1"/>
</dbReference>
<dbReference type="PANTHER" id="PTHR46797">
    <property type="entry name" value="HTH-TYPE TRANSCRIPTIONAL REGULATOR"/>
    <property type="match status" value="1"/>
</dbReference>
<dbReference type="Proteomes" id="UP001500689">
    <property type="component" value="Unassembled WGS sequence"/>
</dbReference>
<dbReference type="CDD" id="cd02209">
    <property type="entry name" value="cupin_XRE_C"/>
    <property type="match status" value="1"/>
</dbReference>
<dbReference type="EMBL" id="BAAAZN010000001">
    <property type="protein sequence ID" value="GAA3526164.1"/>
    <property type="molecule type" value="Genomic_DNA"/>
</dbReference>